<feature type="compositionally biased region" description="Basic and acidic residues" evidence="1">
    <location>
        <begin position="39"/>
        <end position="83"/>
    </location>
</feature>
<feature type="signal peptide" evidence="2">
    <location>
        <begin position="1"/>
        <end position="19"/>
    </location>
</feature>
<sequence>MKYAFVFAALAALSSPAFAEDVGVGVGVGPVGAGVTVGADHRDVDRERDRTVVKEPEPSERTTVIKKDHDDGTRSKTVIHDRD</sequence>
<organism evidence="3 4">
    <name type="scientific">Bradyrhizobium erythrophlei</name>
    <dbReference type="NCBI Taxonomy" id="1437360"/>
    <lineage>
        <taxon>Bacteria</taxon>
        <taxon>Pseudomonadati</taxon>
        <taxon>Pseudomonadota</taxon>
        <taxon>Alphaproteobacteria</taxon>
        <taxon>Hyphomicrobiales</taxon>
        <taxon>Nitrobacteraceae</taxon>
        <taxon>Bradyrhizobium</taxon>
    </lineage>
</organism>
<dbReference type="EMBL" id="LT670817">
    <property type="protein sequence ID" value="SHH32028.1"/>
    <property type="molecule type" value="Genomic_DNA"/>
</dbReference>
<evidence type="ECO:0000313" key="4">
    <source>
        <dbReference type="Proteomes" id="UP000189796"/>
    </source>
</evidence>
<evidence type="ECO:0000256" key="2">
    <source>
        <dbReference type="SAM" id="SignalP"/>
    </source>
</evidence>
<dbReference type="Proteomes" id="UP000189796">
    <property type="component" value="Chromosome I"/>
</dbReference>
<feature type="chain" id="PRO_5012590127" evidence="2">
    <location>
        <begin position="20"/>
        <end position="83"/>
    </location>
</feature>
<protein>
    <submittedName>
        <fullName evidence="3">Uncharacterized protein</fullName>
    </submittedName>
</protein>
<evidence type="ECO:0000313" key="3">
    <source>
        <dbReference type="EMBL" id="SHH32028.1"/>
    </source>
</evidence>
<gene>
    <name evidence="3" type="ORF">SAMN05443248_4435</name>
</gene>
<evidence type="ECO:0000256" key="1">
    <source>
        <dbReference type="SAM" id="MobiDB-lite"/>
    </source>
</evidence>
<dbReference type="AlphaFoldDB" id="A0A1M5S124"/>
<proteinExistence type="predicted"/>
<accession>A0A1M5S124</accession>
<reference evidence="3 4" key="1">
    <citation type="submission" date="2016-11" db="EMBL/GenBank/DDBJ databases">
        <authorList>
            <person name="Jaros S."/>
            <person name="Januszkiewicz K."/>
            <person name="Wedrychowicz H."/>
        </authorList>
    </citation>
    <scope>NUCLEOTIDE SEQUENCE [LARGE SCALE GENOMIC DNA]</scope>
    <source>
        <strain evidence="3 4">GAS138</strain>
    </source>
</reference>
<keyword evidence="2" id="KW-0732">Signal</keyword>
<name>A0A1M5S124_9BRAD</name>
<dbReference type="RefSeq" id="WP_079603228.1">
    <property type="nucleotide sequence ID" value="NZ_LT670817.1"/>
</dbReference>
<feature type="region of interest" description="Disordered" evidence="1">
    <location>
        <begin position="37"/>
        <end position="83"/>
    </location>
</feature>